<comment type="caution">
    <text evidence="2">The sequence shown here is derived from an EMBL/GenBank/DDBJ whole genome shotgun (WGS) entry which is preliminary data.</text>
</comment>
<feature type="transmembrane region" description="Helical" evidence="1">
    <location>
        <begin position="47"/>
        <end position="66"/>
    </location>
</feature>
<proteinExistence type="predicted"/>
<evidence type="ECO:0000256" key="1">
    <source>
        <dbReference type="SAM" id="Phobius"/>
    </source>
</evidence>
<feature type="transmembrane region" description="Helical" evidence="1">
    <location>
        <begin position="126"/>
        <end position="147"/>
    </location>
</feature>
<sequence length="228" mass="25564">MNRTSPIFDYASSTQGQLTTIVLTALALLGGYYLAPYLPPVWGWENGLIENAQVLVLIAGSFWAIREARHSQRQPHRAFWWIICPIWLAMALRELSWGACLLMPLHIDPVTGPTFSSSQQLFYKPFIAPTLAAMLLVQALLALRWRVDKLLPQLWRMRAIPLIEIGIFVVSFLVSTAAEGHMGMHLSGLPEGSDQLLEEWAELWAYLALFAAQARVAMALRIARTPPT</sequence>
<evidence type="ECO:0000313" key="3">
    <source>
        <dbReference type="Proteomes" id="UP000308917"/>
    </source>
</evidence>
<organism evidence="2 3">
    <name type="scientific">Lampropedia puyangensis</name>
    <dbReference type="NCBI Taxonomy" id="1330072"/>
    <lineage>
        <taxon>Bacteria</taxon>
        <taxon>Pseudomonadati</taxon>
        <taxon>Pseudomonadota</taxon>
        <taxon>Betaproteobacteria</taxon>
        <taxon>Burkholderiales</taxon>
        <taxon>Comamonadaceae</taxon>
        <taxon>Lampropedia</taxon>
    </lineage>
</organism>
<dbReference type="AlphaFoldDB" id="A0A4S8F087"/>
<dbReference type="RefSeq" id="WP_136573678.1">
    <property type="nucleotide sequence ID" value="NZ_STFG01000010.1"/>
</dbReference>
<reference evidence="2 3" key="1">
    <citation type="journal article" date="2015" name="Antonie Van Leeuwenhoek">
        <title>Lampropedia puyangensis sp. nov., isolated from symptomatic bark of Populus ? euramericana canker and emended description of Lampropedia hyalina (Ehrenberg 1832) Lee et al. 2004.</title>
        <authorList>
            <person name="Li Y."/>
            <person name="Wang T."/>
            <person name="Piao C.G."/>
            <person name="Wang L.F."/>
            <person name="Tian G.Z."/>
            <person name="Zhu T.H."/>
            <person name="Guo M.W."/>
        </authorList>
    </citation>
    <scope>NUCLEOTIDE SEQUENCE [LARGE SCALE GENOMIC DNA]</scope>
    <source>
        <strain evidence="2 3">2-bin</strain>
    </source>
</reference>
<dbReference type="Proteomes" id="UP000308917">
    <property type="component" value="Unassembled WGS sequence"/>
</dbReference>
<protein>
    <submittedName>
        <fullName evidence="2">Uncharacterized protein</fullName>
    </submittedName>
</protein>
<keyword evidence="3" id="KW-1185">Reference proteome</keyword>
<keyword evidence="1" id="KW-1133">Transmembrane helix</keyword>
<dbReference type="EMBL" id="STFG01000010">
    <property type="protein sequence ID" value="THU00660.1"/>
    <property type="molecule type" value="Genomic_DNA"/>
</dbReference>
<keyword evidence="1" id="KW-0472">Membrane</keyword>
<dbReference type="OrthoDB" id="1679451at2"/>
<name>A0A4S8F087_9BURK</name>
<accession>A0A4S8F087</accession>
<feature type="transmembrane region" description="Helical" evidence="1">
    <location>
        <begin position="78"/>
        <end position="106"/>
    </location>
</feature>
<gene>
    <name evidence="2" type="ORF">E9531_10340</name>
</gene>
<feature type="transmembrane region" description="Helical" evidence="1">
    <location>
        <begin position="159"/>
        <end position="178"/>
    </location>
</feature>
<feature type="transmembrane region" description="Helical" evidence="1">
    <location>
        <begin position="18"/>
        <end position="35"/>
    </location>
</feature>
<evidence type="ECO:0000313" key="2">
    <source>
        <dbReference type="EMBL" id="THU00660.1"/>
    </source>
</evidence>
<keyword evidence="1" id="KW-0812">Transmembrane</keyword>